<sequence length="1586" mass="175473">MGPLLVLLWKHLLVRKRRFIHTPVEWLSPIVFLVILFANKDIFFLSNGLDKYNEAKITVWGLHRELYDEEKLVRNMQTPVKKFNEGREKGYCPYTHSTPIMEFTEKMQNRDIIVIFQNVNGTWPRKLQYTIRMKTDFNTHSRVIEEGSFGPHERFGTDYEPFMRLQWAIDTSYLYLLTGADINQTLMIQEFPYWKAKENSEVAMLCYLLELLCPLSLILVFVFLISKLLDEKNTGIQELVKMVGVSPNTLCLSHFINALPAGLVYAVVGAALLGGSARPMLPHTSVVLVFIALLLHFATVVALAFAFAYVIDTTQYITTISVFVYSFTWLPFRWLETFIRDSVQSRALVTLTGLLPHVPMQWFWQEVAAREKYDRGVSFLNMAEASTLKNGSVLLALVFMLLQTALFLLLAWYLSLVRPGKYGQALPWSFPFNKQYWSKTPKVETIPAEESQLNSPDAQYFEKAPKGLPIGIQIQNITKAFPRHVALSDVTLDIYKGEITVLLGHNGAGKTTLMSIITGLMSPTSGRVLVNGKDTRSQQKEVRSQLGLCPQHNLFFSDLTVLEHVMFFTLIKGGTYGDARVSAENLLKKLNLQDKIDARTDQLSGGMKRRLQLACALAGGASVLVLDEPTSGLDVETRRELWDLLLVRHGAAGTLAAAPAGCTGRAHQGAGRGDPTRAVGPAAGKTWSGGYTGGRRQRAVLDEPTSGLDVETRRELWDLLLVRHGAAGTLAGGASGLYWTSPPAGWTWRPDASCGGGGYALAGGASGLFWTSTAWLDVETRRELWDLLVVRYMEAAGTLSEARRRAVLRRAVPEPGPMTRSLRGDRTVLLTTHFMEEADALGDRVAALHAGQLRCHATTMFLKKAVGTGYRLSFTTIGPPNEPAITAAIRASIPDATVRDEALHALSYNLPSKDCSQFPTLFSNLEEKRSELGIDSIGVGKSTLDEVFLRLCSDVHTSFANEQTDTIGADQTFEKLTGAALYARQFAVLIMRQVHYITSKLSSFIILQVILPILFLFLMTKLSNDADYTHIIRNNETAMDLDLYRDMAQKRVLFNIHAVEALPALRNAYKNVDFEVTNDVAEAMLRTGVEDILEYNKYLVGIELNDTDAKALYTTIVRHAAPVAVNLMSNILASQLVGGADARTIPHKPPHRGLVRCHRGRESRAAEEPDDAAALGVLLLFASLISVTTLPCKERVTGTRHIHQMCGCSLVLYWAATLAAHFCQSLLLLVLPTVVAPLLFDTDHTLDQGGFLAVLTVILVVGVLAFSAVAYLLSTGLTERSVGAALTVATVVFSFITPAMHLAAITLQRTSGFTFALLQLSRLVAPPHTAALAIGKAGAIARLNALCTLNRDKCPAIVVFEKGFDVNKCCESSSDPVSYFSMDDQAPGMEMIIMAIQFVVYAVLLILAERGVFAHAWDQVSIARMRRPKARFNDAMVRAENAYVEKAIQLPKKQINDAMLCYDVYKNYPALFKKSCFAVNGISFSVKKGECFGLLGVNGAGKSTTFKMLAGEVRPSRGTMFAHQHHLEDRTQYMRTLSYCPQFFGLDDFLTGRQNLELVLTLRGLRPADVIGEASSWIEEVGELET</sequence>
<comment type="caution">
    <text evidence="1">The sequence shown here is derived from an EMBL/GenBank/DDBJ whole genome shotgun (WGS) entry which is preliminary data.</text>
</comment>
<reference evidence="1 2" key="1">
    <citation type="journal article" date="2022" name="Genome Biol. Evol.">
        <title>The Spruce Budworm Genome: Reconstructing the Evolutionary History of Antifreeze Proteins.</title>
        <authorList>
            <person name="Beliveau C."/>
            <person name="Gagne P."/>
            <person name="Picq S."/>
            <person name="Vernygora O."/>
            <person name="Keeling C.I."/>
            <person name="Pinkney K."/>
            <person name="Doucet D."/>
            <person name="Wen F."/>
            <person name="Johnston J.S."/>
            <person name="Maaroufi H."/>
            <person name="Boyle B."/>
            <person name="Laroche J."/>
            <person name="Dewar K."/>
            <person name="Juretic N."/>
            <person name="Blackburn G."/>
            <person name="Nisole A."/>
            <person name="Brunet B."/>
            <person name="Brandao M."/>
            <person name="Lumley L."/>
            <person name="Duan J."/>
            <person name="Quan G."/>
            <person name="Lucarotti C.J."/>
            <person name="Roe A.D."/>
            <person name="Sperling F.A.H."/>
            <person name="Levesque R.C."/>
            <person name="Cusson M."/>
        </authorList>
    </citation>
    <scope>NUCLEOTIDE SEQUENCE [LARGE SCALE GENOMIC DNA]</scope>
    <source>
        <strain evidence="1">Glfc:IPQL:Cfum</strain>
    </source>
</reference>
<evidence type="ECO:0000313" key="2">
    <source>
        <dbReference type="Proteomes" id="UP001064048"/>
    </source>
</evidence>
<accession>A0ACC0J5Z4</accession>
<dbReference type="EMBL" id="CM046114">
    <property type="protein sequence ID" value="KAI8419781.1"/>
    <property type="molecule type" value="Genomic_DNA"/>
</dbReference>
<keyword evidence="2" id="KW-1185">Reference proteome</keyword>
<gene>
    <name evidence="1" type="ORF">MSG28_008441</name>
</gene>
<organism evidence="1 2">
    <name type="scientific">Choristoneura fumiferana</name>
    <name type="common">Spruce budworm moth</name>
    <name type="synonym">Archips fumiferana</name>
    <dbReference type="NCBI Taxonomy" id="7141"/>
    <lineage>
        <taxon>Eukaryota</taxon>
        <taxon>Metazoa</taxon>
        <taxon>Ecdysozoa</taxon>
        <taxon>Arthropoda</taxon>
        <taxon>Hexapoda</taxon>
        <taxon>Insecta</taxon>
        <taxon>Pterygota</taxon>
        <taxon>Neoptera</taxon>
        <taxon>Endopterygota</taxon>
        <taxon>Lepidoptera</taxon>
        <taxon>Glossata</taxon>
        <taxon>Ditrysia</taxon>
        <taxon>Tortricoidea</taxon>
        <taxon>Tortricidae</taxon>
        <taxon>Tortricinae</taxon>
        <taxon>Choristoneura</taxon>
    </lineage>
</organism>
<name>A0ACC0J5Z4_CHOFU</name>
<evidence type="ECO:0000313" key="1">
    <source>
        <dbReference type="EMBL" id="KAI8419781.1"/>
    </source>
</evidence>
<protein>
    <submittedName>
        <fullName evidence="1">Uncharacterized protein</fullName>
    </submittedName>
</protein>
<dbReference type="Proteomes" id="UP001064048">
    <property type="component" value="Chromosome 14"/>
</dbReference>
<proteinExistence type="predicted"/>